<dbReference type="InterPro" id="IPR029006">
    <property type="entry name" value="ADF-H/Gelsolin-like_dom_sf"/>
</dbReference>
<dbReference type="SUPFAM" id="SSF55753">
    <property type="entry name" value="Actin depolymerizing proteins"/>
    <property type="match status" value="1"/>
</dbReference>
<evidence type="ECO:0000256" key="2">
    <source>
        <dbReference type="PROSITE-ProRule" id="PRU00192"/>
    </source>
</evidence>
<dbReference type="CDD" id="cd11819">
    <property type="entry name" value="SH3_Cortactin_like"/>
    <property type="match status" value="1"/>
</dbReference>
<feature type="region of interest" description="Disordered" evidence="3">
    <location>
        <begin position="482"/>
        <end position="507"/>
    </location>
</feature>
<sequence length="565" mass="60814">MTQVSFSAHSGEIASAYKRILSESDPLNWAILSYSGGTNDLKLFGSGDGGLEELKDEFEEGKIQYAFARVVEPISGLPKFVLIAWCGDGVPVAKKGLFHHHVNDVVKYFKGFHVQINARADVDVEPDVIMKKVKDSSGAKYSVQQDVERPSVSQPPPVSSAPKPLYSSTPSAPASSISPRSSYGSAGAPSYAPTKPVYGAAAASGSTKPAVPATTSTASATRPSYGGPNSYTPNLPPKQPPATRPKFGGYGGYAQVESRPAASAPTLASALPASGSVAARAAAFAAAPQRDAGAQAERERREREERERVEREERDYRERQQREEQQRADSARAQLDSAERERQESERRVQLERQERERRDAEERAKREHMERQRLEAEARLQRELEVQRAQHEPAAPPAAPAAPLADAGAGLRAVALYEYTPDEANEIPLAEEEIVTDIVQVDEGWWEGTNSHGQRGLFPANYVEIIADAPAAHAVPEPAVAHSVPSAPSAPEPVAEAAHPAPASSAPSQSATALFDYAAAEPNELTFSAGDVITNIVFVSEDWWQGTVHGVDGLFPGNYVELIQ</sequence>
<dbReference type="CDD" id="cd11281">
    <property type="entry name" value="ADF_drebrin_like"/>
    <property type="match status" value="1"/>
</dbReference>
<dbReference type="PROSITE" id="PS51263">
    <property type="entry name" value="ADF_H"/>
    <property type="match status" value="1"/>
</dbReference>
<feature type="compositionally biased region" description="Low complexity" evidence="3">
    <location>
        <begin position="206"/>
        <end position="224"/>
    </location>
</feature>
<protein>
    <submittedName>
        <fullName evidence="6">Actin binding protein</fullName>
    </submittedName>
</protein>
<dbReference type="Gene3D" id="2.30.30.40">
    <property type="entry name" value="SH3 Domains"/>
    <property type="match status" value="2"/>
</dbReference>
<gene>
    <name evidence="6" type="primary">ABP1</name>
    <name evidence="6" type="ORF">HK105_208523</name>
</gene>
<evidence type="ECO:0000259" key="4">
    <source>
        <dbReference type="PROSITE" id="PS50002"/>
    </source>
</evidence>
<feature type="compositionally biased region" description="Low complexity" evidence="3">
    <location>
        <begin position="160"/>
        <end position="193"/>
    </location>
</feature>
<feature type="compositionally biased region" description="Low complexity" evidence="3">
    <location>
        <begin position="260"/>
        <end position="295"/>
    </location>
</feature>
<comment type="caution">
    <text evidence="6">The sequence shown here is derived from an EMBL/GenBank/DDBJ whole genome shotgun (WGS) entry which is preliminary data.</text>
</comment>
<feature type="domain" description="SH3" evidence="4">
    <location>
        <begin position="507"/>
        <end position="565"/>
    </location>
</feature>
<feature type="compositionally biased region" description="Basic and acidic residues" evidence="3">
    <location>
        <begin position="296"/>
        <end position="330"/>
    </location>
</feature>
<dbReference type="PANTHER" id="PTHR10829">
    <property type="entry name" value="CORTACTIN AND DREBRIN"/>
    <property type="match status" value="1"/>
</dbReference>
<feature type="domain" description="SH3" evidence="4">
    <location>
        <begin position="409"/>
        <end position="469"/>
    </location>
</feature>
<feature type="region of interest" description="Disordered" evidence="3">
    <location>
        <begin position="139"/>
        <end position="374"/>
    </location>
</feature>
<dbReference type="Gene3D" id="3.40.20.10">
    <property type="entry name" value="Severin"/>
    <property type="match status" value="1"/>
</dbReference>
<dbReference type="SMART" id="SM00102">
    <property type="entry name" value="ADF"/>
    <property type="match status" value="1"/>
</dbReference>
<dbReference type="PROSITE" id="PS50002">
    <property type="entry name" value="SH3"/>
    <property type="match status" value="2"/>
</dbReference>
<keyword evidence="1 2" id="KW-0728">SH3 domain</keyword>
<reference evidence="6 7" key="1">
    <citation type="submission" date="2023-09" db="EMBL/GenBank/DDBJ databases">
        <title>Pangenome analysis of Batrachochytrium dendrobatidis and related Chytrids.</title>
        <authorList>
            <person name="Yacoub M.N."/>
            <person name="Stajich J.E."/>
            <person name="James T.Y."/>
        </authorList>
    </citation>
    <scope>NUCLEOTIDE SEQUENCE [LARGE SCALE GENOMIC DNA]</scope>
    <source>
        <strain evidence="6 7">JEL0888</strain>
    </source>
</reference>
<dbReference type="SUPFAM" id="SSF50044">
    <property type="entry name" value="SH3-domain"/>
    <property type="match status" value="2"/>
</dbReference>
<dbReference type="InterPro" id="IPR036028">
    <property type="entry name" value="SH3-like_dom_sf"/>
</dbReference>
<evidence type="ECO:0000256" key="3">
    <source>
        <dbReference type="SAM" id="MobiDB-lite"/>
    </source>
</evidence>
<dbReference type="PANTHER" id="PTHR10829:SF25">
    <property type="entry name" value="DREBRIN-LIKE PROTEIN"/>
    <property type="match status" value="1"/>
</dbReference>
<dbReference type="EMBL" id="JADGIZ020000081">
    <property type="protein sequence ID" value="KAL2911976.1"/>
    <property type="molecule type" value="Genomic_DNA"/>
</dbReference>
<feature type="compositionally biased region" description="Pro residues" evidence="3">
    <location>
        <begin position="234"/>
        <end position="243"/>
    </location>
</feature>
<accession>A0ABR4MXJ3</accession>
<keyword evidence="7" id="KW-1185">Reference proteome</keyword>
<proteinExistence type="predicted"/>
<evidence type="ECO:0000259" key="5">
    <source>
        <dbReference type="PROSITE" id="PS51263"/>
    </source>
</evidence>
<evidence type="ECO:0000313" key="6">
    <source>
        <dbReference type="EMBL" id="KAL2911976.1"/>
    </source>
</evidence>
<evidence type="ECO:0000256" key="1">
    <source>
        <dbReference type="ARBA" id="ARBA00022443"/>
    </source>
</evidence>
<evidence type="ECO:0000313" key="7">
    <source>
        <dbReference type="Proteomes" id="UP001527925"/>
    </source>
</evidence>
<feature type="compositionally biased region" description="Basic and acidic residues" evidence="3">
    <location>
        <begin position="337"/>
        <end position="374"/>
    </location>
</feature>
<organism evidence="6 7">
    <name type="scientific">Polyrhizophydium stewartii</name>
    <dbReference type="NCBI Taxonomy" id="2732419"/>
    <lineage>
        <taxon>Eukaryota</taxon>
        <taxon>Fungi</taxon>
        <taxon>Fungi incertae sedis</taxon>
        <taxon>Chytridiomycota</taxon>
        <taxon>Chytridiomycota incertae sedis</taxon>
        <taxon>Chytridiomycetes</taxon>
        <taxon>Rhizophydiales</taxon>
        <taxon>Rhizophydiales incertae sedis</taxon>
        <taxon>Polyrhizophydium</taxon>
    </lineage>
</organism>
<dbReference type="Pfam" id="PF00241">
    <property type="entry name" value="Cofilin_ADF"/>
    <property type="match status" value="1"/>
</dbReference>
<dbReference type="PRINTS" id="PR00499">
    <property type="entry name" value="P67PHOX"/>
</dbReference>
<dbReference type="Proteomes" id="UP001527925">
    <property type="component" value="Unassembled WGS sequence"/>
</dbReference>
<dbReference type="SMART" id="SM00326">
    <property type="entry name" value="SH3"/>
    <property type="match status" value="2"/>
</dbReference>
<dbReference type="InterPro" id="IPR001452">
    <property type="entry name" value="SH3_domain"/>
</dbReference>
<name>A0ABR4MXJ3_9FUNG</name>
<dbReference type="Pfam" id="PF14604">
    <property type="entry name" value="SH3_9"/>
    <property type="match status" value="2"/>
</dbReference>
<feature type="domain" description="ADF-H" evidence="5">
    <location>
        <begin position="5"/>
        <end position="134"/>
    </location>
</feature>
<dbReference type="InterPro" id="IPR002108">
    <property type="entry name" value="ADF-H"/>
</dbReference>
<dbReference type="PRINTS" id="PR00452">
    <property type="entry name" value="SH3DOMAIN"/>
</dbReference>